<dbReference type="OrthoDB" id="9797508at2"/>
<dbReference type="NCBIfam" id="TIGR03561">
    <property type="entry name" value="organ_hyd_perox"/>
    <property type="match status" value="1"/>
</dbReference>
<dbReference type="InterPro" id="IPR036102">
    <property type="entry name" value="OsmC/Ohrsf"/>
</dbReference>
<dbReference type="Pfam" id="PF02566">
    <property type="entry name" value="OsmC"/>
    <property type="match status" value="1"/>
</dbReference>
<organism evidence="2 3">
    <name type="scientific">Gracilibacillus ureilyticus</name>
    <dbReference type="NCBI Taxonomy" id="531814"/>
    <lineage>
        <taxon>Bacteria</taxon>
        <taxon>Bacillati</taxon>
        <taxon>Bacillota</taxon>
        <taxon>Bacilli</taxon>
        <taxon>Bacillales</taxon>
        <taxon>Bacillaceae</taxon>
        <taxon>Gracilibacillus</taxon>
    </lineage>
</organism>
<dbReference type="PANTHER" id="PTHR33797:SF2">
    <property type="entry name" value="ORGANIC HYDROPEROXIDE RESISTANCE PROTEIN-LIKE"/>
    <property type="match status" value="1"/>
</dbReference>
<dbReference type="EMBL" id="FOGL01000003">
    <property type="protein sequence ID" value="SER36675.1"/>
    <property type="molecule type" value="Genomic_DNA"/>
</dbReference>
<name>A0A1H9NLY8_9BACI</name>
<sequence length="139" mass="14590">MSNVLFTSKATAKGGREGHVKSDDGIIDVNLVNPAGGGDGKGSNPEQLFAAGYSACYDGALNLMASKQNKEIDSTITAEVSLLKDEADNGFKIGVVLNVEIKGVSQEEAEELAKAAHEFCPYSKATRGNIDVELKTKAV</sequence>
<dbReference type="Gene3D" id="2.20.25.10">
    <property type="match status" value="1"/>
</dbReference>
<dbReference type="RefSeq" id="WP_089739781.1">
    <property type="nucleotide sequence ID" value="NZ_FOGL01000003.1"/>
</dbReference>
<evidence type="ECO:0000256" key="1">
    <source>
        <dbReference type="ARBA" id="ARBA00007378"/>
    </source>
</evidence>
<dbReference type="Gene3D" id="3.30.300.20">
    <property type="match status" value="1"/>
</dbReference>
<evidence type="ECO:0000313" key="2">
    <source>
        <dbReference type="EMBL" id="SER36675.1"/>
    </source>
</evidence>
<dbReference type="AlphaFoldDB" id="A0A1H9NLY8"/>
<keyword evidence="3" id="KW-1185">Reference proteome</keyword>
<dbReference type="GO" id="GO:0006979">
    <property type="term" value="P:response to oxidative stress"/>
    <property type="evidence" value="ECO:0007669"/>
    <property type="project" value="InterPro"/>
</dbReference>
<protein>
    <submittedName>
        <fullName evidence="2">Peroxiredoxin, Ohr subfamily</fullName>
    </submittedName>
</protein>
<proteinExistence type="inferred from homology"/>
<dbReference type="SUPFAM" id="SSF82784">
    <property type="entry name" value="OsmC-like"/>
    <property type="match status" value="1"/>
</dbReference>
<gene>
    <name evidence="2" type="ORF">SAMN04487944_103201</name>
</gene>
<dbReference type="STRING" id="531814.SAMN04487944_103201"/>
<dbReference type="Proteomes" id="UP000199687">
    <property type="component" value="Unassembled WGS sequence"/>
</dbReference>
<evidence type="ECO:0000313" key="3">
    <source>
        <dbReference type="Proteomes" id="UP000199687"/>
    </source>
</evidence>
<dbReference type="InterPro" id="IPR003718">
    <property type="entry name" value="OsmC/Ohr_fam"/>
</dbReference>
<dbReference type="InterPro" id="IPR015946">
    <property type="entry name" value="KH_dom-like_a/b"/>
</dbReference>
<dbReference type="PANTHER" id="PTHR33797">
    <property type="entry name" value="ORGANIC HYDROPEROXIDE RESISTANCE PROTEIN-LIKE"/>
    <property type="match status" value="1"/>
</dbReference>
<accession>A0A1H9NLY8</accession>
<reference evidence="2 3" key="1">
    <citation type="submission" date="2016-10" db="EMBL/GenBank/DDBJ databases">
        <authorList>
            <person name="de Groot N.N."/>
        </authorList>
    </citation>
    <scope>NUCLEOTIDE SEQUENCE [LARGE SCALE GENOMIC DNA]</scope>
    <source>
        <strain evidence="2 3">CGMCC 1.7727</strain>
    </source>
</reference>
<comment type="similarity">
    <text evidence="1">Belongs to the OsmC/Ohr family.</text>
</comment>
<dbReference type="InterPro" id="IPR019953">
    <property type="entry name" value="OHR"/>
</dbReference>